<gene>
    <name evidence="3" type="ORF">TPSB3V08_LOCUS6346</name>
</gene>
<dbReference type="AlphaFoldDB" id="A0A7R9H4B0"/>
<dbReference type="InterPro" id="IPR036865">
    <property type="entry name" value="CRAL-TRIO_dom_sf"/>
</dbReference>
<dbReference type="PANTHER" id="PTHR10174">
    <property type="entry name" value="ALPHA-TOCOPHEROL TRANSFER PROTEIN-RELATED"/>
    <property type="match status" value="1"/>
</dbReference>
<organism evidence="3">
    <name type="scientific">Timema poppense</name>
    <name type="common">Walking stick</name>
    <dbReference type="NCBI Taxonomy" id="170557"/>
    <lineage>
        <taxon>Eukaryota</taxon>
        <taxon>Metazoa</taxon>
        <taxon>Ecdysozoa</taxon>
        <taxon>Arthropoda</taxon>
        <taxon>Hexapoda</taxon>
        <taxon>Insecta</taxon>
        <taxon>Pterygota</taxon>
        <taxon>Neoptera</taxon>
        <taxon>Polyneoptera</taxon>
        <taxon>Phasmatodea</taxon>
        <taxon>Timematodea</taxon>
        <taxon>Timematoidea</taxon>
        <taxon>Timematidae</taxon>
        <taxon>Timema</taxon>
    </lineage>
</organism>
<dbReference type="GO" id="GO:1902936">
    <property type="term" value="F:phosphatidylinositol bisphosphate binding"/>
    <property type="evidence" value="ECO:0007669"/>
    <property type="project" value="TreeGrafter"/>
</dbReference>
<feature type="region of interest" description="Disordered" evidence="1">
    <location>
        <begin position="278"/>
        <end position="301"/>
    </location>
</feature>
<dbReference type="InterPro" id="IPR036273">
    <property type="entry name" value="CRAL/TRIO_N_dom_sf"/>
</dbReference>
<dbReference type="CDD" id="cd00170">
    <property type="entry name" value="SEC14"/>
    <property type="match status" value="1"/>
</dbReference>
<feature type="region of interest" description="Disordered" evidence="1">
    <location>
        <begin position="1"/>
        <end position="20"/>
    </location>
</feature>
<reference evidence="3" key="1">
    <citation type="submission" date="2020-11" db="EMBL/GenBank/DDBJ databases">
        <authorList>
            <person name="Tran Van P."/>
        </authorList>
    </citation>
    <scope>NUCLEOTIDE SEQUENCE</scope>
</reference>
<name>A0A7R9H4B0_TIMPO</name>
<accession>A0A7R9H4B0</accession>
<dbReference type="SUPFAM" id="SSF52087">
    <property type="entry name" value="CRAL/TRIO domain"/>
    <property type="match status" value="1"/>
</dbReference>
<evidence type="ECO:0000256" key="1">
    <source>
        <dbReference type="SAM" id="MobiDB-lite"/>
    </source>
</evidence>
<dbReference type="PANTHER" id="PTHR10174:SF213">
    <property type="entry name" value="CRAL-TRIO DOMAIN-CONTAINING PROTEIN"/>
    <property type="match status" value="1"/>
</dbReference>
<dbReference type="PROSITE" id="PS50191">
    <property type="entry name" value="CRAL_TRIO"/>
    <property type="match status" value="1"/>
</dbReference>
<dbReference type="Gene3D" id="3.40.525.10">
    <property type="entry name" value="CRAL-TRIO lipid binding domain"/>
    <property type="match status" value="1"/>
</dbReference>
<dbReference type="SMART" id="SM00516">
    <property type="entry name" value="SEC14"/>
    <property type="match status" value="1"/>
</dbReference>
<proteinExistence type="predicted"/>
<dbReference type="Pfam" id="PF00650">
    <property type="entry name" value="CRAL_TRIO"/>
    <property type="match status" value="1"/>
</dbReference>
<dbReference type="InterPro" id="IPR001251">
    <property type="entry name" value="CRAL-TRIO_dom"/>
</dbReference>
<dbReference type="SUPFAM" id="SSF46938">
    <property type="entry name" value="CRAL/TRIO N-terminal domain"/>
    <property type="match status" value="1"/>
</dbReference>
<dbReference type="GO" id="GO:0016020">
    <property type="term" value="C:membrane"/>
    <property type="evidence" value="ECO:0007669"/>
    <property type="project" value="TreeGrafter"/>
</dbReference>
<feature type="domain" description="CRAL-TRIO" evidence="2">
    <location>
        <begin position="91"/>
        <end position="254"/>
    </location>
</feature>
<evidence type="ECO:0000259" key="2">
    <source>
        <dbReference type="PROSITE" id="PS50191"/>
    </source>
</evidence>
<dbReference type="EMBL" id="OD003692">
    <property type="protein sequence ID" value="CAD7408397.1"/>
    <property type="molecule type" value="Genomic_DNA"/>
</dbReference>
<sequence>MKDIPETAPKCRQPFKNGLPESDIDSGRAELIYQLKTWHSSQTHLPPLTDEHFHLFLHSCYDSVEKTKKTIEAYFTFRTESKDLFSNRDSLNPEIQDFLNISNMVQLTRNTPEGYKVLIYRLTDMDPLKLFFLPSIKAFLMFNDMVLSDNGLKPGYVVIFDMKDHTLGHLARITLPLIRKLMYYIQECHPVRLKGVHIINSVPFMDKVLMLLKPFMKSEMIKMLHIHGPVESLEPFLPLEMLPEEYGGKAGSMIQLNDKHRKQLETDFSSWLKEEEQLRVDESRRPTDQAPKPHDMFGIDGSFRRLDID</sequence>
<evidence type="ECO:0000313" key="3">
    <source>
        <dbReference type="EMBL" id="CAD7408397.1"/>
    </source>
</evidence>
<protein>
    <recommendedName>
        <fullName evidence="2">CRAL-TRIO domain-containing protein</fullName>
    </recommendedName>
</protein>